<dbReference type="PANTHER" id="PTHR43085:SF57">
    <property type="entry name" value="CARBOHYDRATE KINASE PFKB DOMAIN-CONTAINING PROTEIN"/>
    <property type="match status" value="1"/>
</dbReference>
<feature type="domain" description="Carbohydrate kinase PfkB" evidence="5">
    <location>
        <begin position="10"/>
        <end position="268"/>
    </location>
</feature>
<comment type="caution">
    <text evidence="6">The sequence shown here is derived from an EMBL/GenBank/DDBJ whole genome shotgun (WGS) entry which is preliminary data.</text>
</comment>
<dbReference type="Gene3D" id="3.40.1190.20">
    <property type="match status" value="1"/>
</dbReference>
<dbReference type="GO" id="GO:0008865">
    <property type="term" value="F:fructokinase activity"/>
    <property type="evidence" value="ECO:0007669"/>
    <property type="project" value="UniProtKB-ARBA"/>
</dbReference>
<dbReference type="PANTHER" id="PTHR43085">
    <property type="entry name" value="HEXOKINASE FAMILY MEMBER"/>
    <property type="match status" value="1"/>
</dbReference>
<dbReference type="InterPro" id="IPR050306">
    <property type="entry name" value="PfkB_Carbo_kinase"/>
</dbReference>
<dbReference type="SUPFAM" id="SSF53613">
    <property type="entry name" value="Ribokinase-like"/>
    <property type="match status" value="1"/>
</dbReference>
<dbReference type="InterPro" id="IPR002173">
    <property type="entry name" value="Carboh/pur_kinase_PfkB_CS"/>
</dbReference>
<accession>A0A7J3M177</accession>
<dbReference type="InterPro" id="IPR029056">
    <property type="entry name" value="Ribokinase-like"/>
</dbReference>
<evidence type="ECO:0000256" key="3">
    <source>
        <dbReference type="ARBA" id="ARBA00022777"/>
    </source>
</evidence>
<name>A0A7J3M177_ARCFL</name>
<organism evidence="6">
    <name type="scientific">Archaeoglobus fulgidus</name>
    <dbReference type="NCBI Taxonomy" id="2234"/>
    <lineage>
        <taxon>Archaea</taxon>
        <taxon>Methanobacteriati</taxon>
        <taxon>Methanobacteriota</taxon>
        <taxon>Archaeoglobi</taxon>
        <taxon>Archaeoglobales</taxon>
        <taxon>Archaeoglobaceae</taxon>
        <taxon>Archaeoglobus</taxon>
    </lineage>
</organism>
<dbReference type="InterPro" id="IPR011611">
    <property type="entry name" value="PfkB_dom"/>
</dbReference>
<gene>
    <name evidence="6" type="ORF">ENT52_02275</name>
</gene>
<dbReference type="EMBL" id="DSYZ01000053">
    <property type="protein sequence ID" value="HGT82539.1"/>
    <property type="molecule type" value="Genomic_DNA"/>
</dbReference>
<dbReference type="Pfam" id="PF00294">
    <property type="entry name" value="PfkB"/>
    <property type="match status" value="1"/>
</dbReference>
<evidence type="ECO:0000313" key="6">
    <source>
        <dbReference type="EMBL" id="HGT82539.1"/>
    </source>
</evidence>
<comment type="similarity">
    <text evidence="1 4">Belongs to the carbohydrate kinase PfkB family.</text>
</comment>
<evidence type="ECO:0000256" key="1">
    <source>
        <dbReference type="ARBA" id="ARBA00010688"/>
    </source>
</evidence>
<keyword evidence="3 4" id="KW-0418">Kinase</keyword>
<dbReference type="PROSITE" id="PS00584">
    <property type="entry name" value="PFKB_KINASES_2"/>
    <property type="match status" value="1"/>
</dbReference>
<dbReference type="InterPro" id="IPR002139">
    <property type="entry name" value="Ribo/fructo_kinase"/>
</dbReference>
<dbReference type="GO" id="GO:0006000">
    <property type="term" value="P:fructose metabolic process"/>
    <property type="evidence" value="ECO:0007669"/>
    <property type="project" value="UniProtKB-ARBA"/>
</dbReference>
<reference evidence="6" key="1">
    <citation type="journal article" date="2020" name="mSystems">
        <title>Genome- and Community-Level Interaction Insights into Carbon Utilization and Element Cycling Functions of Hydrothermarchaeota in Hydrothermal Sediment.</title>
        <authorList>
            <person name="Zhou Z."/>
            <person name="Liu Y."/>
            <person name="Xu W."/>
            <person name="Pan J."/>
            <person name="Luo Z.H."/>
            <person name="Li M."/>
        </authorList>
    </citation>
    <scope>NUCLEOTIDE SEQUENCE [LARGE SCALE GENOMIC DNA]</scope>
    <source>
        <strain evidence="6">SpSt-587</strain>
    </source>
</reference>
<dbReference type="AlphaFoldDB" id="A0A7J3M177"/>
<dbReference type="PRINTS" id="PR00990">
    <property type="entry name" value="RIBOKINASE"/>
</dbReference>
<proteinExistence type="inferred from homology"/>
<evidence type="ECO:0000256" key="4">
    <source>
        <dbReference type="RuleBase" id="RU003704"/>
    </source>
</evidence>
<evidence type="ECO:0000259" key="5">
    <source>
        <dbReference type="Pfam" id="PF00294"/>
    </source>
</evidence>
<sequence length="285" mass="31368">MISAHAPALVDYVFIVDKFPALGGHAKIVTTAKFPGGAGANVVHNLATLGVDATLFTTLGKDEDAKFFIENTRAEVSAEITDELTGKVLVFVDQKGERTFFVQPNSAEKPFVKVKYGEFLYVDPFPSELSFEIQKEIMQSFGGFVILNPGHFYASMGFKKLSELLEFTDMIIMSSAEFEILKTPPRDYLDFVDYLIVTLGEKGAVCYTKKEKISDKGFKAKVVDTTGAGDAFSAGFIYGFINDFSLENCLKLGNFCGAYNVERIGARAFPTKDAIADFISTLRKH</sequence>
<evidence type="ECO:0000256" key="2">
    <source>
        <dbReference type="ARBA" id="ARBA00022679"/>
    </source>
</evidence>
<keyword evidence="2 4" id="KW-0808">Transferase</keyword>
<protein>
    <submittedName>
        <fullName evidence="6">Carbohydrate kinase family protein</fullName>
    </submittedName>
</protein>